<name>A0A426XB22_ENSVE</name>
<protein>
    <submittedName>
        <fullName evidence="1">Uncharacterized protein</fullName>
    </submittedName>
</protein>
<proteinExistence type="predicted"/>
<sequence>MLCLLHCVQWIRTTEFEPRAREAFHAGDPRSTSVDAPIVTLMRVFLTSLSYSCKTIPSGWQVPREVLPMIKLGLIQGVLMRPYSDCTIFDTVRPQICLSVCDTSLVCVKRRVQKIGHPTPSFHVD</sequence>
<comment type="caution">
    <text evidence="1">The sequence shown here is derived from an EMBL/GenBank/DDBJ whole genome shotgun (WGS) entry which is preliminary data.</text>
</comment>
<dbReference type="EMBL" id="AMZH03023253">
    <property type="protein sequence ID" value="RRT36683.1"/>
    <property type="molecule type" value="Genomic_DNA"/>
</dbReference>
<evidence type="ECO:0000313" key="1">
    <source>
        <dbReference type="EMBL" id="RRT36683.1"/>
    </source>
</evidence>
<dbReference type="Proteomes" id="UP000287651">
    <property type="component" value="Unassembled WGS sequence"/>
</dbReference>
<accession>A0A426XB22</accession>
<reference evidence="1 2" key="1">
    <citation type="journal article" date="2014" name="Agronomy (Basel)">
        <title>A Draft Genome Sequence for Ensete ventricosum, the Drought-Tolerant Tree Against Hunger.</title>
        <authorList>
            <person name="Harrison J."/>
            <person name="Moore K.A."/>
            <person name="Paszkiewicz K."/>
            <person name="Jones T."/>
            <person name="Grant M."/>
            <person name="Ambacheew D."/>
            <person name="Muzemil S."/>
            <person name="Studholme D.J."/>
        </authorList>
    </citation>
    <scope>NUCLEOTIDE SEQUENCE [LARGE SCALE GENOMIC DNA]</scope>
</reference>
<evidence type="ECO:0000313" key="2">
    <source>
        <dbReference type="Proteomes" id="UP000287651"/>
    </source>
</evidence>
<organism evidence="1 2">
    <name type="scientific">Ensete ventricosum</name>
    <name type="common">Abyssinian banana</name>
    <name type="synonym">Musa ensete</name>
    <dbReference type="NCBI Taxonomy" id="4639"/>
    <lineage>
        <taxon>Eukaryota</taxon>
        <taxon>Viridiplantae</taxon>
        <taxon>Streptophyta</taxon>
        <taxon>Embryophyta</taxon>
        <taxon>Tracheophyta</taxon>
        <taxon>Spermatophyta</taxon>
        <taxon>Magnoliopsida</taxon>
        <taxon>Liliopsida</taxon>
        <taxon>Zingiberales</taxon>
        <taxon>Musaceae</taxon>
        <taxon>Ensete</taxon>
    </lineage>
</organism>
<gene>
    <name evidence="1" type="ORF">B296_00051463</name>
</gene>
<dbReference type="AlphaFoldDB" id="A0A426XB22"/>